<dbReference type="GO" id="GO:0046523">
    <property type="term" value="F:S-methyl-5-thioribose-1-phosphate isomerase activity"/>
    <property type="evidence" value="ECO:0007669"/>
    <property type="project" value="UniProtKB-UniRule"/>
</dbReference>
<comment type="caution">
    <text evidence="5">The sequence shown here is derived from an EMBL/GenBank/DDBJ whole genome shotgun (WGS) entry which is preliminary data.</text>
</comment>
<keyword evidence="3" id="KW-0486">Methionine biosynthesis</keyword>
<dbReference type="FunFam" id="3.40.50.10470:FF:000006">
    <property type="entry name" value="Methylthioribose-1-phosphate isomerase"/>
    <property type="match status" value="1"/>
</dbReference>
<feature type="binding site" evidence="3">
    <location>
        <position position="188"/>
    </location>
    <ligand>
        <name>substrate</name>
    </ligand>
</feature>
<dbReference type="SUPFAM" id="SSF100950">
    <property type="entry name" value="NagB/RpiA/CoA transferase-like"/>
    <property type="match status" value="1"/>
</dbReference>
<dbReference type="InterPro" id="IPR005251">
    <property type="entry name" value="IF-M1Pi"/>
</dbReference>
<comment type="catalytic activity">
    <reaction evidence="2 3">
        <text>5-(methylsulfanyl)-alpha-D-ribose 1-phosphate = 5-(methylsulfanyl)-D-ribulose 1-phosphate</text>
        <dbReference type="Rhea" id="RHEA:19989"/>
        <dbReference type="ChEBI" id="CHEBI:58533"/>
        <dbReference type="ChEBI" id="CHEBI:58548"/>
        <dbReference type="EC" id="5.3.1.23"/>
    </reaction>
</comment>
<dbReference type="Gene3D" id="1.20.120.420">
    <property type="entry name" value="translation initiation factor eif-2b, domain 1"/>
    <property type="match status" value="1"/>
</dbReference>
<dbReference type="InterPro" id="IPR037171">
    <property type="entry name" value="NagB/RpiA_transferase-like"/>
</dbReference>
<name>A0A1F4S664_UNCSA</name>
<gene>
    <name evidence="3" type="primary">mtnA</name>
    <name evidence="5" type="ORF">A2290_05930</name>
</gene>
<dbReference type="InterPro" id="IPR011559">
    <property type="entry name" value="Initiation_fac_2B_a/b/d"/>
</dbReference>
<dbReference type="HAMAP" id="MF_01678">
    <property type="entry name" value="Salvage_MtnA"/>
    <property type="match status" value="1"/>
</dbReference>
<protein>
    <recommendedName>
        <fullName evidence="3">Methylthioribose-1-phosphate isomerase</fullName>
        <shortName evidence="3">M1Pi</shortName>
        <shortName evidence="3">MTR-1-P isomerase</shortName>
        <ecNumber evidence="3">5.3.1.23</ecNumber>
    </recommendedName>
    <alternativeName>
        <fullName evidence="3">S-methyl-5-thioribose-1-phosphate isomerase</fullName>
    </alternativeName>
</protein>
<feature type="active site" description="Proton donor" evidence="3">
    <location>
        <position position="229"/>
    </location>
</feature>
<accession>A0A1F4S664</accession>
<comment type="function">
    <text evidence="3">Catalyzes the interconversion of methylthioribose-1-phosphate (MTR-1-P) into methylthioribulose-1-phosphate (MTRu-1-P).</text>
</comment>
<evidence type="ECO:0000313" key="6">
    <source>
        <dbReference type="Proteomes" id="UP000177905"/>
    </source>
</evidence>
<comment type="pathway">
    <text evidence="3">Amino-acid biosynthesis; L-methionine biosynthesis via salvage pathway; L-methionine from S-methyl-5-thio-alpha-D-ribose 1-phosphate: step 1/6.</text>
</comment>
<reference evidence="5 6" key="1">
    <citation type="journal article" date="2016" name="Nat. Commun.">
        <title>Thousands of microbial genomes shed light on interconnected biogeochemical processes in an aquifer system.</title>
        <authorList>
            <person name="Anantharaman K."/>
            <person name="Brown C.T."/>
            <person name="Hug L.A."/>
            <person name="Sharon I."/>
            <person name="Castelle C.J."/>
            <person name="Probst A.J."/>
            <person name="Thomas B.C."/>
            <person name="Singh A."/>
            <person name="Wilkins M.J."/>
            <person name="Karaoz U."/>
            <person name="Brodie E.L."/>
            <person name="Williams K.H."/>
            <person name="Hubbard S.S."/>
            <person name="Banfield J.F."/>
        </authorList>
    </citation>
    <scope>NUCLEOTIDE SEQUENCE [LARGE SCALE GENOMIC DNA]</scope>
</reference>
<organism evidence="5 6">
    <name type="scientific">candidate division WOR-1 bacterium RIFOXYB2_FULL_36_35</name>
    <dbReference type="NCBI Taxonomy" id="1802578"/>
    <lineage>
        <taxon>Bacteria</taxon>
        <taxon>Bacillati</taxon>
        <taxon>Saganbacteria</taxon>
    </lineage>
</organism>
<dbReference type="UniPathway" id="UPA00904">
    <property type="reaction ID" value="UER00874"/>
</dbReference>
<feature type="binding site" evidence="3">
    <location>
        <begin position="51"/>
        <end position="53"/>
    </location>
    <ligand>
        <name>substrate</name>
    </ligand>
</feature>
<dbReference type="AlphaFoldDB" id="A0A1F4S664"/>
<keyword evidence="3" id="KW-0028">Amino-acid biosynthesis</keyword>
<dbReference type="Pfam" id="PF01008">
    <property type="entry name" value="IF-2B"/>
    <property type="match status" value="1"/>
</dbReference>
<feature type="coiled-coil region" evidence="4">
    <location>
        <begin position="65"/>
        <end position="92"/>
    </location>
</feature>
<keyword evidence="1 3" id="KW-0413">Isomerase</keyword>
<evidence type="ECO:0000313" key="5">
    <source>
        <dbReference type="EMBL" id="OGC15857.1"/>
    </source>
</evidence>
<keyword evidence="4" id="KW-0175">Coiled coil</keyword>
<dbReference type="NCBIfam" id="TIGR00512">
    <property type="entry name" value="salvage_mtnA"/>
    <property type="match status" value="1"/>
</dbReference>
<dbReference type="NCBIfam" id="NF004326">
    <property type="entry name" value="PRK05720.1"/>
    <property type="match status" value="1"/>
</dbReference>
<feature type="binding site" evidence="3">
    <location>
        <position position="86"/>
    </location>
    <ligand>
        <name>substrate</name>
    </ligand>
</feature>
<dbReference type="EMBL" id="MEUA01000017">
    <property type="protein sequence ID" value="OGC15857.1"/>
    <property type="molecule type" value="Genomic_DNA"/>
</dbReference>
<dbReference type="PANTHER" id="PTHR43475:SF1">
    <property type="entry name" value="METHYLTHIORIBOSE-1-PHOSPHATE ISOMERASE"/>
    <property type="match status" value="1"/>
</dbReference>
<evidence type="ECO:0000256" key="1">
    <source>
        <dbReference type="ARBA" id="ARBA00023235"/>
    </source>
</evidence>
<dbReference type="GO" id="GO:0019509">
    <property type="term" value="P:L-methionine salvage from methylthioadenosine"/>
    <property type="evidence" value="ECO:0007669"/>
    <property type="project" value="UniProtKB-UniRule"/>
</dbReference>
<dbReference type="NCBIfam" id="TIGR00524">
    <property type="entry name" value="eIF-2B_rel"/>
    <property type="match status" value="1"/>
</dbReference>
<dbReference type="EC" id="5.3.1.23" evidence="3"/>
<feature type="site" description="Transition state stabilizer" evidence="3">
    <location>
        <position position="149"/>
    </location>
</feature>
<evidence type="ECO:0000256" key="2">
    <source>
        <dbReference type="ARBA" id="ARBA00052401"/>
    </source>
</evidence>
<proteinExistence type="inferred from homology"/>
<dbReference type="InterPro" id="IPR000649">
    <property type="entry name" value="IF-2B-related"/>
</dbReference>
<evidence type="ECO:0000256" key="4">
    <source>
        <dbReference type="SAM" id="Coils"/>
    </source>
</evidence>
<dbReference type="PANTHER" id="PTHR43475">
    <property type="entry name" value="METHYLTHIORIBOSE-1-PHOSPHATE ISOMERASE"/>
    <property type="match status" value="1"/>
</dbReference>
<dbReference type="Gene3D" id="3.40.50.10470">
    <property type="entry name" value="Translation initiation factor eif-2b, domain 2"/>
    <property type="match status" value="1"/>
</dbReference>
<evidence type="ECO:0000256" key="3">
    <source>
        <dbReference type="HAMAP-Rule" id="MF_01678"/>
    </source>
</evidence>
<dbReference type="InterPro" id="IPR042529">
    <property type="entry name" value="IF_2B-like_C"/>
</dbReference>
<comment type="similarity">
    <text evidence="3">Belongs to the EIF-2B alpha/beta/delta subunits family. MtnA subfamily.</text>
</comment>
<feature type="binding site" evidence="3">
    <location>
        <begin position="239"/>
        <end position="240"/>
    </location>
    <ligand>
        <name>substrate</name>
    </ligand>
</feature>
<dbReference type="InterPro" id="IPR027363">
    <property type="entry name" value="M1Pi_N"/>
</dbReference>
<dbReference type="Proteomes" id="UP000177905">
    <property type="component" value="Unassembled WGS sequence"/>
</dbReference>
<sequence length="348" mass="38443">MKVKGKHYRTVWMEGSSVFFIEQNLLPFEFKIYEAKSYKDTCFAIKKMIVRGAGAIGASAGFAMAQAFLEDLKNVEEAKKEIEATRPTAQNLFYAVNRVFDAAQKSANPQKEAVLEAKKIADEDANNCKKIGEIGNELLNDGFYVETHCNAGWLAFVDFGSALSPIYVACSRGKKIFVYVDETRPRGQGARLTAWELENEEIPHVIIPDNAGAHFMSQGKIDMVIVGADRIAANYDVANKIGTLEKAICAKKYGVPFYVAAPTSTFDLNCKTGKDIPIEERSQKEVLYQTGPNKDGKIEEILVASPSSSALNPAFDVTPSELITGIITEKGIIKPYPLPHLFKREKLL</sequence>